<dbReference type="Pfam" id="PF01327">
    <property type="entry name" value="Pep_deformylase"/>
    <property type="match status" value="1"/>
</dbReference>
<dbReference type="PANTHER" id="PTHR10458">
    <property type="entry name" value="PEPTIDE DEFORMYLASE"/>
    <property type="match status" value="1"/>
</dbReference>
<dbReference type="NCBIfam" id="TIGR00079">
    <property type="entry name" value="pept_deformyl"/>
    <property type="match status" value="1"/>
</dbReference>
<evidence type="ECO:0000256" key="4">
    <source>
        <dbReference type="ARBA" id="ARBA00022917"/>
    </source>
</evidence>
<comment type="cofactor">
    <cofactor evidence="6">
        <name>Fe(2+)</name>
        <dbReference type="ChEBI" id="CHEBI:29033"/>
    </cofactor>
    <text evidence="6">Binds 1 Fe(2+) ion.</text>
</comment>
<dbReference type="GO" id="GO:0046872">
    <property type="term" value="F:metal ion binding"/>
    <property type="evidence" value="ECO:0007669"/>
    <property type="project" value="UniProtKB-KW"/>
</dbReference>
<sequence>MPSRPVLKMGNRQLVMPSEPLDNFAKLGRAYPGLNELLEDMLATMEEKGGVGIAAPQIGCNKQVIMFGFEKSRRYPNEKPVPFTILINPVIKILSNEMNDGWEGCLSVPGLRGLVSRFNKIEYSGFDPEGKQINRIVEGFHARILQHECDHLDGILFPQRLKDLRFFGFEDELHL</sequence>
<feature type="binding site" evidence="6">
    <location>
        <position position="151"/>
    </location>
    <ligand>
        <name>Fe cation</name>
        <dbReference type="ChEBI" id="CHEBI:24875"/>
    </ligand>
</feature>
<dbReference type="HAMAP" id="MF_00163">
    <property type="entry name" value="Pep_deformylase"/>
    <property type="match status" value="1"/>
</dbReference>
<keyword evidence="5 6" id="KW-0408">Iron</keyword>
<dbReference type="InterPro" id="IPR036821">
    <property type="entry name" value="Peptide_deformylase_sf"/>
</dbReference>
<gene>
    <name evidence="6" type="primary">def</name>
    <name evidence="7" type="ORF">Lbru_1374</name>
</gene>
<dbReference type="PATRIC" id="fig|29422.6.peg.1456"/>
<keyword evidence="8" id="KW-1185">Reference proteome</keyword>
<dbReference type="EMBL" id="LNXV01000009">
    <property type="protein sequence ID" value="KTC84506.1"/>
    <property type="molecule type" value="Genomic_DNA"/>
</dbReference>
<feature type="binding site" evidence="6">
    <location>
        <position position="147"/>
    </location>
    <ligand>
        <name>Fe cation</name>
        <dbReference type="ChEBI" id="CHEBI:24875"/>
    </ligand>
</feature>
<feature type="binding site" evidence="6">
    <location>
        <position position="105"/>
    </location>
    <ligand>
        <name>Fe cation</name>
        <dbReference type="ChEBI" id="CHEBI:24875"/>
    </ligand>
</feature>
<organism evidence="7 8">
    <name type="scientific">Legionella brunensis</name>
    <dbReference type="NCBI Taxonomy" id="29422"/>
    <lineage>
        <taxon>Bacteria</taxon>
        <taxon>Pseudomonadati</taxon>
        <taxon>Pseudomonadota</taxon>
        <taxon>Gammaproteobacteria</taxon>
        <taxon>Legionellales</taxon>
        <taxon>Legionellaceae</taxon>
        <taxon>Legionella</taxon>
    </lineage>
</organism>
<dbReference type="SUPFAM" id="SSF56420">
    <property type="entry name" value="Peptide deformylase"/>
    <property type="match status" value="1"/>
</dbReference>
<keyword evidence="3 6" id="KW-0378">Hydrolase</keyword>
<name>A0A0W0SM72_9GAMM</name>
<comment type="function">
    <text evidence="6">Removes the formyl group from the N-terminal Met of newly synthesized proteins. Requires at least a dipeptide for an efficient rate of reaction. N-terminal L-methionine is a prerequisite for activity but the enzyme has broad specificity at other positions.</text>
</comment>
<dbReference type="PRINTS" id="PR01576">
    <property type="entry name" value="PDEFORMYLASE"/>
</dbReference>
<evidence type="ECO:0000256" key="1">
    <source>
        <dbReference type="ARBA" id="ARBA00010759"/>
    </source>
</evidence>
<keyword evidence="2 6" id="KW-0479">Metal-binding</keyword>
<comment type="caution">
    <text evidence="7">The sequence shown here is derived from an EMBL/GenBank/DDBJ whole genome shotgun (WGS) entry which is preliminary data.</text>
</comment>
<comment type="catalytic activity">
    <reaction evidence="6">
        <text>N-terminal N-formyl-L-methionyl-[peptide] + H2O = N-terminal L-methionyl-[peptide] + formate</text>
        <dbReference type="Rhea" id="RHEA:24420"/>
        <dbReference type="Rhea" id="RHEA-COMP:10639"/>
        <dbReference type="Rhea" id="RHEA-COMP:10640"/>
        <dbReference type="ChEBI" id="CHEBI:15377"/>
        <dbReference type="ChEBI" id="CHEBI:15740"/>
        <dbReference type="ChEBI" id="CHEBI:49298"/>
        <dbReference type="ChEBI" id="CHEBI:64731"/>
        <dbReference type="EC" id="3.5.1.88"/>
    </reaction>
</comment>
<dbReference type="InterPro" id="IPR023635">
    <property type="entry name" value="Peptide_deformylase"/>
</dbReference>
<keyword evidence="4 6" id="KW-0648">Protein biosynthesis</keyword>
<dbReference type="AlphaFoldDB" id="A0A0W0SM72"/>
<dbReference type="STRING" id="29422.Lbru_1374"/>
<dbReference type="RefSeq" id="WP_058441455.1">
    <property type="nucleotide sequence ID" value="NZ_CAAAHU010000023.1"/>
</dbReference>
<evidence type="ECO:0000256" key="3">
    <source>
        <dbReference type="ARBA" id="ARBA00022801"/>
    </source>
</evidence>
<reference evidence="7 8" key="1">
    <citation type="submission" date="2015-11" db="EMBL/GenBank/DDBJ databases">
        <title>Genomic analysis of 38 Legionella species identifies large and diverse effector repertoires.</title>
        <authorList>
            <person name="Burstein D."/>
            <person name="Amaro F."/>
            <person name="Zusman T."/>
            <person name="Lifshitz Z."/>
            <person name="Cohen O."/>
            <person name="Gilbert J.A."/>
            <person name="Pupko T."/>
            <person name="Shuman H.A."/>
            <person name="Segal G."/>
        </authorList>
    </citation>
    <scope>NUCLEOTIDE SEQUENCE [LARGE SCALE GENOMIC DNA]</scope>
    <source>
        <strain evidence="7 8">ATCC 43878</strain>
    </source>
</reference>
<evidence type="ECO:0000256" key="2">
    <source>
        <dbReference type="ARBA" id="ARBA00022723"/>
    </source>
</evidence>
<dbReference type="GO" id="GO:0006412">
    <property type="term" value="P:translation"/>
    <property type="evidence" value="ECO:0007669"/>
    <property type="project" value="UniProtKB-UniRule"/>
</dbReference>
<proteinExistence type="inferred from homology"/>
<evidence type="ECO:0000256" key="5">
    <source>
        <dbReference type="ARBA" id="ARBA00023004"/>
    </source>
</evidence>
<feature type="active site" evidence="6">
    <location>
        <position position="148"/>
    </location>
</feature>
<evidence type="ECO:0000313" key="7">
    <source>
        <dbReference type="EMBL" id="KTC84506.1"/>
    </source>
</evidence>
<protein>
    <recommendedName>
        <fullName evidence="6">Peptide deformylase</fullName>
        <shortName evidence="6">PDF</shortName>
        <ecNumber evidence="6">3.5.1.88</ecNumber>
    </recommendedName>
    <alternativeName>
        <fullName evidence="6">Polypeptide deformylase</fullName>
    </alternativeName>
</protein>
<comment type="similarity">
    <text evidence="1 6">Belongs to the polypeptide deformylase family.</text>
</comment>
<evidence type="ECO:0000256" key="6">
    <source>
        <dbReference type="HAMAP-Rule" id="MF_00163"/>
    </source>
</evidence>
<dbReference type="EC" id="3.5.1.88" evidence="6"/>
<evidence type="ECO:0000313" key="8">
    <source>
        <dbReference type="Proteomes" id="UP000054742"/>
    </source>
</evidence>
<dbReference type="FunFam" id="3.90.45.10:FF:000003">
    <property type="entry name" value="Peptide deformylase"/>
    <property type="match status" value="1"/>
</dbReference>
<dbReference type="GO" id="GO:0042586">
    <property type="term" value="F:peptide deformylase activity"/>
    <property type="evidence" value="ECO:0007669"/>
    <property type="project" value="UniProtKB-UniRule"/>
</dbReference>
<dbReference type="Proteomes" id="UP000054742">
    <property type="component" value="Unassembled WGS sequence"/>
</dbReference>
<dbReference type="CDD" id="cd00487">
    <property type="entry name" value="Pep_deformylase"/>
    <property type="match status" value="1"/>
</dbReference>
<dbReference type="PANTHER" id="PTHR10458:SF20">
    <property type="entry name" value="PEPTIDE DEFORMYLASE 1"/>
    <property type="match status" value="1"/>
</dbReference>
<dbReference type="OrthoDB" id="9804313at2"/>
<accession>A0A0W0SM72</accession>
<dbReference type="NCBIfam" id="NF001159">
    <property type="entry name" value="PRK00150.1-3"/>
    <property type="match status" value="1"/>
</dbReference>
<dbReference type="Gene3D" id="3.90.45.10">
    <property type="entry name" value="Peptide deformylase"/>
    <property type="match status" value="1"/>
</dbReference>
<dbReference type="PIRSF" id="PIRSF004749">
    <property type="entry name" value="Pep_def"/>
    <property type="match status" value="1"/>
</dbReference>